<reference evidence="2" key="1">
    <citation type="submission" date="2023-10" db="EMBL/GenBank/DDBJ databases">
        <authorList>
            <person name="Chen Y."/>
            <person name="Shah S."/>
            <person name="Dougan E. K."/>
            <person name="Thang M."/>
            <person name="Chan C."/>
        </authorList>
    </citation>
    <scope>NUCLEOTIDE SEQUENCE [LARGE SCALE GENOMIC DNA]</scope>
</reference>
<dbReference type="Proteomes" id="UP001189429">
    <property type="component" value="Unassembled WGS sequence"/>
</dbReference>
<protein>
    <submittedName>
        <fullName evidence="2">Uncharacterized protein</fullName>
    </submittedName>
</protein>
<organism evidence="2 3">
    <name type="scientific">Prorocentrum cordatum</name>
    <dbReference type="NCBI Taxonomy" id="2364126"/>
    <lineage>
        <taxon>Eukaryota</taxon>
        <taxon>Sar</taxon>
        <taxon>Alveolata</taxon>
        <taxon>Dinophyceae</taxon>
        <taxon>Prorocentrales</taxon>
        <taxon>Prorocentraceae</taxon>
        <taxon>Prorocentrum</taxon>
    </lineage>
</organism>
<proteinExistence type="predicted"/>
<comment type="caution">
    <text evidence="2">The sequence shown here is derived from an EMBL/GenBank/DDBJ whole genome shotgun (WGS) entry which is preliminary data.</text>
</comment>
<accession>A0ABN9QUQ9</accession>
<gene>
    <name evidence="2" type="ORF">PCOR1329_LOCUS14693</name>
</gene>
<evidence type="ECO:0000256" key="1">
    <source>
        <dbReference type="SAM" id="MobiDB-lite"/>
    </source>
</evidence>
<sequence length="106" mass="11845">MRAGDRYGPRPGAMPPAGADDEETRRVAALLLRGAREQEERAQETSSRQWCPSRAQRWRLSRRAARGMLGALVRRSSQENLAVVRLGRGLGAREVELPLDDVCEYA</sequence>
<evidence type="ECO:0000313" key="2">
    <source>
        <dbReference type="EMBL" id="CAK0809439.1"/>
    </source>
</evidence>
<dbReference type="EMBL" id="CAUYUJ010004413">
    <property type="protein sequence ID" value="CAK0809439.1"/>
    <property type="molecule type" value="Genomic_DNA"/>
</dbReference>
<feature type="compositionally biased region" description="Low complexity" evidence="1">
    <location>
        <begin position="9"/>
        <end position="18"/>
    </location>
</feature>
<keyword evidence="3" id="KW-1185">Reference proteome</keyword>
<feature type="region of interest" description="Disordered" evidence="1">
    <location>
        <begin position="1"/>
        <end position="23"/>
    </location>
</feature>
<name>A0ABN9QUQ9_9DINO</name>
<evidence type="ECO:0000313" key="3">
    <source>
        <dbReference type="Proteomes" id="UP001189429"/>
    </source>
</evidence>